<sequence length="210" mass="23083">MVPHSLLRSQWLTLKLRQQSQLHILMRLLMMLLPILLALQNISDAIQQGLLPQPASPVLELSTVVAHDDVHSLRVEQTHPDDQDMSVPTSPAAADPVPSIVEHVDVHEDIVSATEVSNLLVQHTLAQEEVPSASSVQVKSPIEHNNSVVQIKYEHGQVQNQYVAGHNQEVVPAEGAVRNSDLATDDSNTVRHGDGPVQHINPNIQQDMDL</sequence>
<dbReference type="EMBL" id="AC150207">
    <property type="protein sequence ID" value="ABD32634.1"/>
    <property type="molecule type" value="Genomic_DNA"/>
</dbReference>
<feature type="region of interest" description="Disordered" evidence="1">
    <location>
        <begin position="183"/>
        <end position="210"/>
    </location>
</feature>
<proteinExistence type="predicted"/>
<dbReference type="Proteomes" id="UP000265566">
    <property type="component" value="Chromosome 1"/>
</dbReference>
<evidence type="ECO:0000313" key="2">
    <source>
        <dbReference type="EMBL" id="ABD32634.1"/>
    </source>
</evidence>
<reference evidence="2" key="1">
    <citation type="submission" date="2004-10" db="EMBL/GenBank/DDBJ databases">
        <authorList>
            <person name="Town C.D."/>
        </authorList>
    </citation>
    <scope>NUCLEOTIDE SEQUENCE</scope>
</reference>
<dbReference type="Gramene" id="rna714">
    <property type="protein sequence ID" value="RHN77276.1"/>
    <property type="gene ID" value="gene714"/>
</dbReference>
<dbReference type="EMBL" id="PSQE01000001">
    <property type="protein sequence ID" value="RHN77276.1"/>
    <property type="molecule type" value="Genomic_DNA"/>
</dbReference>
<protein>
    <submittedName>
        <fullName evidence="2">Uncharacterized protein</fullName>
    </submittedName>
</protein>
<feature type="compositionally biased region" description="Polar residues" evidence="1">
    <location>
        <begin position="200"/>
        <end position="210"/>
    </location>
</feature>
<evidence type="ECO:0000313" key="3">
    <source>
        <dbReference type="EMBL" id="RHN77276.1"/>
    </source>
</evidence>
<evidence type="ECO:0000256" key="1">
    <source>
        <dbReference type="SAM" id="MobiDB-lite"/>
    </source>
</evidence>
<dbReference type="AlphaFoldDB" id="Q2HTP7"/>
<accession>Q2HTP7</accession>
<reference evidence="2" key="2">
    <citation type="submission" date="2007-03" db="EMBL/GenBank/DDBJ databases">
        <authorList>
            <consortium name="The International Medicago Genome Annotation Group"/>
        </authorList>
    </citation>
    <scope>NUCLEOTIDE SEQUENCE</scope>
</reference>
<reference evidence="3" key="3">
    <citation type="journal article" date="2018" name="Nat. Plants">
        <title>Whole-genome landscape of Medicago truncatula symbiotic genes.</title>
        <authorList>
            <person name="Pecrix Y."/>
            <person name="Gamas P."/>
            <person name="Carrere S."/>
        </authorList>
    </citation>
    <scope>NUCLEOTIDE SEQUENCE</scope>
    <source>
        <tissue evidence="3">Leaves</tissue>
    </source>
</reference>
<organism evidence="2">
    <name type="scientific">Medicago truncatula</name>
    <name type="common">Barrel medic</name>
    <name type="synonym">Medicago tribuloides</name>
    <dbReference type="NCBI Taxonomy" id="3880"/>
    <lineage>
        <taxon>Eukaryota</taxon>
        <taxon>Viridiplantae</taxon>
        <taxon>Streptophyta</taxon>
        <taxon>Embryophyta</taxon>
        <taxon>Tracheophyta</taxon>
        <taxon>Spermatophyta</taxon>
        <taxon>Magnoliopsida</taxon>
        <taxon>eudicotyledons</taxon>
        <taxon>Gunneridae</taxon>
        <taxon>Pentapetalae</taxon>
        <taxon>rosids</taxon>
        <taxon>fabids</taxon>
        <taxon>Fabales</taxon>
        <taxon>Fabaceae</taxon>
        <taxon>Papilionoideae</taxon>
        <taxon>50 kb inversion clade</taxon>
        <taxon>NPAAA clade</taxon>
        <taxon>Hologalegina</taxon>
        <taxon>IRL clade</taxon>
        <taxon>Trifolieae</taxon>
        <taxon>Medicago</taxon>
    </lineage>
</organism>
<gene>
    <name evidence="2" type="ORF">MtrDRAFT_AC150207g24v2</name>
    <name evidence="3" type="ORF">MtrunA17_Chr1g0153031</name>
</gene>
<name>Q2HTP7_MEDTR</name>